<keyword evidence="1" id="KW-1133">Transmembrane helix</keyword>
<accession>J1JZW1</accession>
<evidence type="ECO:0000313" key="2">
    <source>
        <dbReference type="EMBL" id="EJF90677.1"/>
    </source>
</evidence>
<protein>
    <submittedName>
        <fullName evidence="2">Uncharacterized protein</fullName>
    </submittedName>
</protein>
<dbReference type="AlphaFoldDB" id="J1JZW1"/>
<keyword evidence="3" id="KW-1185">Reference proteome</keyword>
<keyword evidence="1" id="KW-0812">Transmembrane</keyword>
<proteinExistence type="predicted"/>
<dbReference type="OrthoDB" id="7923939at2"/>
<sequence length="59" mass="7048">MRITPIILILIGLAGFLYPEYFINENSGGGRWVFCIIILLGFLSFWRQWQRKKYDDHDL</sequence>
<organism evidence="2 3">
    <name type="scientific">Bartonella tamiae Th239</name>
    <dbReference type="NCBI Taxonomy" id="1094558"/>
    <lineage>
        <taxon>Bacteria</taxon>
        <taxon>Pseudomonadati</taxon>
        <taxon>Pseudomonadota</taxon>
        <taxon>Alphaproteobacteria</taxon>
        <taxon>Hyphomicrobiales</taxon>
        <taxon>Bartonellaceae</taxon>
        <taxon>Bartonella</taxon>
    </lineage>
</organism>
<dbReference type="HOGENOM" id="CLU_2970091_0_0_5"/>
<dbReference type="PATRIC" id="fig|1094558.3.peg.1173"/>
<reference evidence="2 3" key="1">
    <citation type="submission" date="2012-03" db="EMBL/GenBank/DDBJ databases">
        <title>The Genome Sequence of Bartonella tamiae Th239.</title>
        <authorList>
            <consortium name="The Broad Institute Genome Sequencing Platform"/>
            <consortium name="The Broad Institute Genome Sequencing Center for Infectious Disease"/>
            <person name="Feldgarden M."/>
            <person name="Kirby J."/>
            <person name="Kosoy M."/>
            <person name="Birtles R."/>
            <person name="Probert W.S."/>
            <person name="Chiaraviglio L."/>
            <person name="Young S.K."/>
            <person name="Zeng Q."/>
            <person name="Gargeya S."/>
            <person name="Fitzgerald M."/>
            <person name="Haas B."/>
            <person name="Abouelleil A."/>
            <person name="Alvarado L."/>
            <person name="Arachchi H.M."/>
            <person name="Berlin A."/>
            <person name="Chapman S.B."/>
            <person name="Gearin G."/>
            <person name="Goldberg J."/>
            <person name="Griggs A."/>
            <person name="Gujja S."/>
            <person name="Hansen M."/>
            <person name="Heiman D."/>
            <person name="Howarth C."/>
            <person name="Larimer J."/>
            <person name="Lui A."/>
            <person name="MacDonald P.J.P."/>
            <person name="McCowen C."/>
            <person name="Montmayeur A."/>
            <person name="Murphy C."/>
            <person name="Neiman D."/>
            <person name="Pearson M."/>
            <person name="Priest M."/>
            <person name="Roberts A."/>
            <person name="Saif S."/>
            <person name="Shea T."/>
            <person name="Sisk P."/>
            <person name="Stolte C."/>
            <person name="Sykes S."/>
            <person name="Wortman J."/>
            <person name="Nusbaum C."/>
            <person name="Birren B."/>
        </authorList>
    </citation>
    <scope>NUCLEOTIDE SEQUENCE [LARGE SCALE GENOMIC DNA]</scope>
    <source>
        <strain evidence="2 3">Th239</strain>
    </source>
</reference>
<dbReference type="Proteomes" id="UP000008952">
    <property type="component" value="Unassembled WGS sequence"/>
</dbReference>
<name>J1JZW1_9HYPH</name>
<dbReference type="eggNOG" id="ENOG503142E">
    <property type="taxonomic scope" value="Bacteria"/>
</dbReference>
<comment type="caution">
    <text evidence="2">The sequence shown here is derived from an EMBL/GenBank/DDBJ whole genome shotgun (WGS) entry which is preliminary data.</text>
</comment>
<dbReference type="STRING" id="1094558.ME5_01078"/>
<keyword evidence="1" id="KW-0472">Membrane</keyword>
<gene>
    <name evidence="2" type="ORF">ME5_01078</name>
</gene>
<dbReference type="EMBL" id="AIMB01000007">
    <property type="protein sequence ID" value="EJF90677.1"/>
    <property type="molecule type" value="Genomic_DNA"/>
</dbReference>
<evidence type="ECO:0000313" key="3">
    <source>
        <dbReference type="Proteomes" id="UP000008952"/>
    </source>
</evidence>
<feature type="transmembrane region" description="Helical" evidence="1">
    <location>
        <begin position="29"/>
        <end position="46"/>
    </location>
</feature>
<evidence type="ECO:0000256" key="1">
    <source>
        <dbReference type="SAM" id="Phobius"/>
    </source>
</evidence>